<accession>M5RUL2</accession>
<proteinExistence type="predicted"/>
<keyword evidence="4" id="KW-1185">Reference proteome</keyword>
<evidence type="ECO:0000256" key="1">
    <source>
        <dbReference type="SAM" id="MobiDB-lite"/>
    </source>
</evidence>
<keyword evidence="2" id="KW-1133">Transmembrane helix</keyword>
<dbReference type="PATRIC" id="fig|1265738.3.peg.97"/>
<reference evidence="3 4" key="1">
    <citation type="journal article" date="2013" name="Mar. Genomics">
        <title>Expression of sulfatases in Rhodopirellula baltica and the diversity of sulfatases in the genus Rhodopirellula.</title>
        <authorList>
            <person name="Wegner C.E."/>
            <person name="Richter-Heitmann T."/>
            <person name="Klindworth A."/>
            <person name="Klockow C."/>
            <person name="Richter M."/>
            <person name="Achstetter T."/>
            <person name="Glockner F.O."/>
            <person name="Harder J."/>
        </authorList>
    </citation>
    <scope>NUCLEOTIDE SEQUENCE [LARGE SCALE GENOMIC DNA]</scope>
    <source>
        <strain evidence="3 4">SM1</strain>
    </source>
</reference>
<dbReference type="RefSeq" id="WP_008689866.1">
    <property type="nucleotide sequence ID" value="NZ_ANOG01000010.1"/>
</dbReference>
<sequence length="91" mass="10290">MAYSIVEKPPPDQATPDERLASSDSSKIGRYDAVSFYGDLGRLDSKTDEPSCFANDEFRYIRWVMGVFILMVIVPAVVMMSYLILNPESFQ</sequence>
<evidence type="ECO:0000313" key="3">
    <source>
        <dbReference type="EMBL" id="EMI22985.1"/>
    </source>
</evidence>
<keyword evidence="2" id="KW-0812">Transmembrane</keyword>
<dbReference type="EMBL" id="ANOG01000010">
    <property type="protein sequence ID" value="EMI22985.1"/>
    <property type="molecule type" value="Genomic_DNA"/>
</dbReference>
<comment type="caution">
    <text evidence="3">The sequence shown here is derived from an EMBL/GenBank/DDBJ whole genome shotgun (WGS) entry which is preliminary data.</text>
</comment>
<protein>
    <submittedName>
        <fullName evidence="3">Uncharacterized protein</fullName>
    </submittedName>
</protein>
<evidence type="ECO:0000256" key="2">
    <source>
        <dbReference type="SAM" id="Phobius"/>
    </source>
</evidence>
<keyword evidence="2" id="KW-0472">Membrane</keyword>
<feature type="transmembrane region" description="Helical" evidence="2">
    <location>
        <begin position="63"/>
        <end position="85"/>
    </location>
</feature>
<organism evidence="3 4">
    <name type="scientific">Rhodopirellula maiorica SM1</name>
    <dbReference type="NCBI Taxonomy" id="1265738"/>
    <lineage>
        <taxon>Bacteria</taxon>
        <taxon>Pseudomonadati</taxon>
        <taxon>Planctomycetota</taxon>
        <taxon>Planctomycetia</taxon>
        <taxon>Pirellulales</taxon>
        <taxon>Pirellulaceae</taxon>
        <taxon>Novipirellula</taxon>
    </lineage>
</organism>
<name>M5RUL2_9BACT</name>
<dbReference type="AlphaFoldDB" id="M5RUL2"/>
<feature type="region of interest" description="Disordered" evidence="1">
    <location>
        <begin position="1"/>
        <end position="26"/>
    </location>
</feature>
<dbReference type="Proteomes" id="UP000011991">
    <property type="component" value="Unassembled WGS sequence"/>
</dbReference>
<gene>
    <name evidence="3" type="ORF">RMSM_00095</name>
</gene>
<evidence type="ECO:0000313" key="4">
    <source>
        <dbReference type="Proteomes" id="UP000011991"/>
    </source>
</evidence>